<dbReference type="Gene3D" id="3.40.1350.10">
    <property type="match status" value="1"/>
</dbReference>
<accession>A0A3S4QZF7</accession>
<dbReference type="SUPFAM" id="SSF53032">
    <property type="entry name" value="tRNA-intron endonuclease catalytic domain-like"/>
    <property type="match status" value="1"/>
</dbReference>
<evidence type="ECO:0000313" key="9">
    <source>
        <dbReference type="EMBL" id="RWS09696.1"/>
    </source>
</evidence>
<organism evidence="9 10">
    <name type="scientific">Dinothrombium tinctorium</name>
    <dbReference type="NCBI Taxonomy" id="1965070"/>
    <lineage>
        <taxon>Eukaryota</taxon>
        <taxon>Metazoa</taxon>
        <taxon>Ecdysozoa</taxon>
        <taxon>Arthropoda</taxon>
        <taxon>Chelicerata</taxon>
        <taxon>Arachnida</taxon>
        <taxon>Acari</taxon>
        <taxon>Acariformes</taxon>
        <taxon>Trombidiformes</taxon>
        <taxon>Prostigmata</taxon>
        <taxon>Anystina</taxon>
        <taxon>Parasitengona</taxon>
        <taxon>Trombidioidea</taxon>
        <taxon>Trombidiidae</taxon>
        <taxon>Dinothrombium</taxon>
    </lineage>
</organism>
<evidence type="ECO:0000313" key="10">
    <source>
        <dbReference type="Proteomes" id="UP000285301"/>
    </source>
</evidence>
<dbReference type="GO" id="GO:0005634">
    <property type="term" value="C:nucleus"/>
    <property type="evidence" value="ECO:0007669"/>
    <property type="project" value="UniProtKB-ARBA"/>
</dbReference>
<proteinExistence type="inferred from homology"/>
<sequence length="382" mass="45419">MSNLFSTVFRNFRSLLFDCTLNCRRSIHALPVSGKGSTYDSVLKRKRVVKDLNKPNFEVNKEGLKWTDWRMLRDVKRRYVCAEYYPVRLCLQTVYKNRFLPQIVRESAHKELNELPVNSRWTRLTNRRDYRIVGTFIGSLPLYNHQNTQLGLPLQLLPEEAKILLDENVCEIVKVEYFDNKQLSEKLDEYTKRTFEEYKQLLIKEKQEELKRKADEILEAKRKKNRKSKNLIANKNQFINEEINHISNFTLESFPQQLFTKCPWNDYLQVIEWNYPQTKNEKFKFQVYLDLWRKGHYITNGFKFGCDYLVYEGDPCICHAKYMLICKLPDEELSAFNFLIFGRLSGQVNKQVLIASTSKNETSDKKDEIVYVSFKFEGVNKP</sequence>
<feature type="coiled-coil region" evidence="6">
    <location>
        <begin position="203"/>
        <end position="230"/>
    </location>
</feature>
<dbReference type="InterPro" id="IPR036167">
    <property type="entry name" value="tRNA_intron_Endo_cat-like_sf"/>
</dbReference>
<dbReference type="Pfam" id="PF01974">
    <property type="entry name" value="tRNA_int_endo"/>
    <property type="match status" value="1"/>
</dbReference>
<comment type="catalytic activity">
    <reaction evidence="5">
        <text>pretRNA = a 3'-half-tRNA molecule with a 5'-OH end + a 5'-half-tRNA molecule with a 2',3'-cyclic phosphate end + an intron with a 2',3'-cyclic phosphate and a 5'-hydroxyl terminus.</text>
        <dbReference type="EC" id="4.6.1.16"/>
    </reaction>
</comment>
<evidence type="ECO:0000256" key="3">
    <source>
        <dbReference type="ARBA" id="ARBA00022694"/>
    </source>
</evidence>
<evidence type="ECO:0000256" key="6">
    <source>
        <dbReference type="SAM" id="Coils"/>
    </source>
</evidence>
<keyword evidence="9" id="KW-0255">Endonuclease</keyword>
<dbReference type="PANTHER" id="PTHR13070">
    <property type="entry name" value="TRNA-SPLICING ENDONUCLEASE SUBUNIT SEN34-RELATED"/>
    <property type="match status" value="1"/>
</dbReference>
<dbReference type="GO" id="GO:0003676">
    <property type="term" value="F:nucleic acid binding"/>
    <property type="evidence" value="ECO:0007669"/>
    <property type="project" value="InterPro"/>
</dbReference>
<dbReference type="InterPro" id="IPR011856">
    <property type="entry name" value="tRNA_endonuc-like_dom_sf"/>
</dbReference>
<keyword evidence="9" id="KW-0540">Nuclease</keyword>
<name>A0A3S4QZF7_9ACAR</name>
<evidence type="ECO:0000259" key="8">
    <source>
        <dbReference type="Pfam" id="PF26577"/>
    </source>
</evidence>
<dbReference type="AlphaFoldDB" id="A0A3S4QZF7"/>
<dbReference type="GO" id="GO:0000213">
    <property type="term" value="F:tRNA-intron lyase activity"/>
    <property type="evidence" value="ECO:0007669"/>
    <property type="project" value="UniProtKB-EC"/>
</dbReference>
<evidence type="ECO:0000256" key="5">
    <source>
        <dbReference type="ARBA" id="ARBA00034031"/>
    </source>
</evidence>
<keyword evidence="4" id="KW-0456">Lyase</keyword>
<dbReference type="OrthoDB" id="48041at2759"/>
<feature type="domain" description="tRNA intron endonuclease catalytic" evidence="7">
    <location>
        <begin position="284"/>
        <end position="361"/>
    </location>
</feature>
<reference evidence="9 10" key="1">
    <citation type="journal article" date="2018" name="Gigascience">
        <title>Genomes of trombidid mites reveal novel predicted allergens and laterally-transferred genes associated with secondary metabolism.</title>
        <authorList>
            <person name="Dong X."/>
            <person name="Chaisiri K."/>
            <person name="Xia D."/>
            <person name="Armstrong S.D."/>
            <person name="Fang Y."/>
            <person name="Donnelly M.J."/>
            <person name="Kadowaki T."/>
            <person name="McGarry J.W."/>
            <person name="Darby A.C."/>
            <person name="Makepeace B.L."/>
        </authorList>
    </citation>
    <scope>NUCLEOTIDE SEQUENCE [LARGE SCALE GENOMIC DNA]</scope>
    <source>
        <strain evidence="9">UoL-WK</strain>
    </source>
</reference>
<dbReference type="PANTHER" id="PTHR13070:SF0">
    <property type="entry name" value="TRNA-SPLICING ENDONUCLEASE SUBUNIT SEN34"/>
    <property type="match status" value="1"/>
</dbReference>
<gene>
    <name evidence="9" type="ORF">B4U79_00892</name>
</gene>
<comment type="similarity">
    <text evidence="1">Belongs to the tRNA-intron endonuclease family.</text>
</comment>
<feature type="domain" description="TSEN34 N-terminal" evidence="8">
    <location>
        <begin position="127"/>
        <end position="174"/>
    </location>
</feature>
<dbReference type="SUPFAM" id="SSF57716">
    <property type="entry name" value="Glucocorticoid receptor-like (DNA-binding domain)"/>
    <property type="match status" value="1"/>
</dbReference>
<dbReference type="EMBL" id="NCKU01002385">
    <property type="protein sequence ID" value="RWS09696.1"/>
    <property type="molecule type" value="Genomic_DNA"/>
</dbReference>
<dbReference type="InterPro" id="IPR006677">
    <property type="entry name" value="tRNA_intron_Endonuc_cat-like"/>
</dbReference>
<evidence type="ECO:0000256" key="4">
    <source>
        <dbReference type="ARBA" id="ARBA00023239"/>
    </source>
</evidence>
<dbReference type="STRING" id="1965070.A0A3S4QZF7"/>
<keyword evidence="10" id="KW-1185">Reference proteome</keyword>
<dbReference type="InterPro" id="IPR059049">
    <property type="entry name" value="TSEN34_N"/>
</dbReference>
<dbReference type="EC" id="4.6.1.16" evidence="2"/>
<dbReference type="Pfam" id="PF26577">
    <property type="entry name" value="TSEN34_N"/>
    <property type="match status" value="1"/>
</dbReference>
<comment type="caution">
    <text evidence="9">The sequence shown here is derived from an EMBL/GenBank/DDBJ whole genome shotgun (WGS) entry which is preliminary data.</text>
</comment>
<evidence type="ECO:0000256" key="1">
    <source>
        <dbReference type="ARBA" id="ARBA00008078"/>
    </source>
</evidence>
<dbReference type="GO" id="GO:0000379">
    <property type="term" value="P:tRNA-type intron splice site recognition and cleavage"/>
    <property type="evidence" value="ECO:0007669"/>
    <property type="project" value="TreeGrafter"/>
</dbReference>
<dbReference type="CDD" id="cd22363">
    <property type="entry name" value="tRNA-intron_lyase_C"/>
    <property type="match status" value="1"/>
</dbReference>
<evidence type="ECO:0000256" key="2">
    <source>
        <dbReference type="ARBA" id="ARBA00012573"/>
    </source>
</evidence>
<keyword evidence="6" id="KW-0175">Coiled coil</keyword>
<evidence type="ECO:0000259" key="7">
    <source>
        <dbReference type="Pfam" id="PF01974"/>
    </source>
</evidence>
<keyword evidence="9" id="KW-0378">Hydrolase</keyword>
<keyword evidence="3" id="KW-0819">tRNA processing</keyword>
<protein>
    <recommendedName>
        <fullName evidence="2">tRNA-intron lyase</fullName>
        <ecNumber evidence="2">4.6.1.16</ecNumber>
    </recommendedName>
</protein>
<dbReference type="Gene3D" id="1.10.287.1480">
    <property type="match status" value="1"/>
</dbReference>
<dbReference type="Proteomes" id="UP000285301">
    <property type="component" value="Unassembled WGS sequence"/>
</dbReference>